<dbReference type="SUPFAM" id="SSF48264">
    <property type="entry name" value="Cytochrome P450"/>
    <property type="match status" value="1"/>
</dbReference>
<keyword evidence="2" id="KW-0479">Metal-binding</keyword>
<evidence type="ECO:0000313" key="4">
    <source>
        <dbReference type="EMBL" id="MBD8499577.1"/>
    </source>
</evidence>
<dbReference type="PRINTS" id="PR00359">
    <property type="entry name" value="BP450"/>
</dbReference>
<evidence type="ECO:0000256" key="3">
    <source>
        <dbReference type="ARBA" id="ARBA00023033"/>
    </source>
</evidence>
<dbReference type="Proteomes" id="UP000634529">
    <property type="component" value="Unassembled WGS sequence"/>
</dbReference>
<keyword evidence="2" id="KW-0349">Heme</keyword>
<evidence type="ECO:0000313" key="5">
    <source>
        <dbReference type="Proteomes" id="UP000634529"/>
    </source>
</evidence>
<dbReference type="Pfam" id="PF00067">
    <property type="entry name" value="p450"/>
    <property type="match status" value="1"/>
</dbReference>
<keyword evidence="3" id="KW-0503">Monooxygenase</keyword>
<organism evidence="4 5">
    <name type="scientific">Paenibacillus arenosi</name>
    <dbReference type="NCBI Taxonomy" id="2774142"/>
    <lineage>
        <taxon>Bacteria</taxon>
        <taxon>Bacillati</taxon>
        <taxon>Bacillota</taxon>
        <taxon>Bacilli</taxon>
        <taxon>Bacillales</taxon>
        <taxon>Paenibacillaceae</taxon>
        <taxon>Paenibacillus</taxon>
    </lineage>
</organism>
<dbReference type="Gene3D" id="1.10.630.10">
    <property type="entry name" value="Cytochrome P450"/>
    <property type="match status" value="1"/>
</dbReference>
<accession>A0ABR9AZJ6</accession>
<keyword evidence="5" id="KW-1185">Reference proteome</keyword>
<gene>
    <name evidence="4" type="ORF">IFO66_14875</name>
</gene>
<dbReference type="InterPro" id="IPR036396">
    <property type="entry name" value="Cyt_P450_sf"/>
</dbReference>
<comment type="caution">
    <text evidence="4">The sequence shown here is derived from an EMBL/GenBank/DDBJ whole genome shotgun (WGS) entry which is preliminary data.</text>
</comment>
<dbReference type="InterPro" id="IPR001128">
    <property type="entry name" value="Cyt_P450"/>
</dbReference>
<dbReference type="PANTHER" id="PTHR46696:SF1">
    <property type="entry name" value="CYTOCHROME P450 YJIB-RELATED"/>
    <property type="match status" value="1"/>
</dbReference>
<dbReference type="EMBL" id="JACYTN010000012">
    <property type="protein sequence ID" value="MBD8499577.1"/>
    <property type="molecule type" value="Genomic_DNA"/>
</dbReference>
<keyword evidence="3" id="KW-0560">Oxidoreductase</keyword>
<keyword evidence="2" id="KW-0408">Iron</keyword>
<evidence type="ECO:0000256" key="2">
    <source>
        <dbReference type="ARBA" id="ARBA00022617"/>
    </source>
</evidence>
<reference evidence="4 5" key="1">
    <citation type="submission" date="2020-09" db="EMBL/GenBank/DDBJ databases">
        <title>Paenibacillus sp. CAU 1523 isolated from sand of Haeundae Beach.</title>
        <authorList>
            <person name="Kim W."/>
        </authorList>
    </citation>
    <scope>NUCLEOTIDE SEQUENCE [LARGE SCALE GENOMIC DNA]</scope>
    <source>
        <strain evidence="4 5">CAU 1523</strain>
    </source>
</reference>
<proteinExistence type="inferred from homology"/>
<dbReference type="InterPro" id="IPR002397">
    <property type="entry name" value="Cyt_P450_B"/>
</dbReference>
<sequence>MHEKNLHKGEMVLFSLATAHLDSKLFSDPGSFDSTRKENEHLAFGKGIHHCQGVSISQS</sequence>
<comment type="similarity">
    <text evidence="1">Belongs to the cytochrome P450 family.</text>
</comment>
<evidence type="ECO:0000256" key="1">
    <source>
        <dbReference type="ARBA" id="ARBA00010617"/>
    </source>
</evidence>
<dbReference type="PANTHER" id="PTHR46696">
    <property type="entry name" value="P450, PUTATIVE (EUROFUNG)-RELATED"/>
    <property type="match status" value="1"/>
</dbReference>
<name>A0ABR9AZJ6_9BACL</name>
<protein>
    <submittedName>
        <fullName evidence="4">Cytochrome P450</fullName>
    </submittedName>
</protein>